<evidence type="ECO:0000259" key="2">
    <source>
        <dbReference type="Pfam" id="PF04773"/>
    </source>
</evidence>
<dbReference type="GO" id="GO:0016989">
    <property type="term" value="F:sigma factor antagonist activity"/>
    <property type="evidence" value="ECO:0007669"/>
    <property type="project" value="TreeGrafter"/>
</dbReference>
<dbReference type="EMBL" id="CP043839">
    <property type="protein sequence ID" value="WOF13203.1"/>
    <property type="molecule type" value="Genomic_DNA"/>
</dbReference>
<dbReference type="Proteomes" id="UP001302374">
    <property type="component" value="Chromosome"/>
</dbReference>
<reference evidence="4 6" key="2">
    <citation type="submission" date="2020-03" db="EMBL/GenBank/DDBJ databases">
        <title>Genomic Encyclopedia of Type Strains, Phase IV (KMG-IV): sequencing the most valuable type-strain genomes for metagenomic binning, comparative biology and taxonomic classification.</title>
        <authorList>
            <person name="Goeker M."/>
        </authorList>
    </citation>
    <scope>NUCLEOTIDE SEQUENCE [LARGE SCALE GENOMIC DNA]</scope>
    <source>
        <strain evidence="4 6">DSM 105722</strain>
    </source>
</reference>
<evidence type="ECO:0000256" key="1">
    <source>
        <dbReference type="SAM" id="Phobius"/>
    </source>
</evidence>
<proteinExistence type="predicted"/>
<gene>
    <name evidence="5" type="ORF">F1644_13420</name>
    <name evidence="4" type="ORF">GGR15_003155</name>
</gene>
<keyword evidence="1" id="KW-0472">Membrane</keyword>
<dbReference type="Gene3D" id="3.55.50.30">
    <property type="match status" value="1"/>
</dbReference>
<keyword evidence="1" id="KW-1133">Transmembrane helix</keyword>
<evidence type="ECO:0000313" key="4">
    <source>
        <dbReference type="EMBL" id="NJC19521.1"/>
    </source>
</evidence>
<dbReference type="InterPro" id="IPR006860">
    <property type="entry name" value="FecR"/>
</dbReference>
<feature type="domain" description="Protein FecR C-terminal" evidence="3">
    <location>
        <begin position="321"/>
        <end position="389"/>
    </location>
</feature>
<sequence length="392" mass="45517">MKRHGHTIFEVVQQVVRNFFNEEDEETKKEFQQLMREPGLLNNASGLEDKKQLVSWLKEPSRFSSKDGYKKFQTYVRRGRKVRVIRKVGIAASFLLALVLGGTAYWLNVHWEKRNHVELVEEIQPIMSKGYIMLDDGTRIDLGEDKGEVREADGIKITRDSVKVVYASENVTPTDRIAYNELNVPRGGEYMLVLTDGTKVWVNADSRLKFPVRFREDRREVYLLSGEAYFEVERDASKPFLVHTSRGCVTVLGTEFNVRDYPEEHRVVTTLVNGSVQFTGKDKKKVVLEPGFQVIADSLTGTWDVREVNLKEYVGWRNGLYVFSHLTLEELMRVIERNYDVTVFFANEECKRLVFSGDLQKYETVEHFLRFIETGGDVRFVVKERTITVYKK</sequence>
<dbReference type="InterPro" id="IPR032508">
    <property type="entry name" value="FecR_C"/>
</dbReference>
<dbReference type="AlphaFoldDB" id="A0A7X5YEP3"/>
<evidence type="ECO:0000313" key="6">
    <source>
        <dbReference type="Proteomes" id="UP000576368"/>
    </source>
</evidence>
<accession>A0A7X5YEP3</accession>
<evidence type="ECO:0000313" key="5">
    <source>
        <dbReference type="EMBL" id="WOF13203.1"/>
    </source>
</evidence>
<dbReference type="EMBL" id="JAATLI010000011">
    <property type="protein sequence ID" value="NJC19521.1"/>
    <property type="molecule type" value="Genomic_DNA"/>
</dbReference>
<organism evidence="4 6">
    <name type="scientific">Butyricimonas paravirosa</name>
    <dbReference type="NCBI Taxonomy" id="1472417"/>
    <lineage>
        <taxon>Bacteria</taxon>
        <taxon>Pseudomonadati</taxon>
        <taxon>Bacteroidota</taxon>
        <taxon>Bacteroidia</taxon>
        <taxon>Bacteroidales</taxon>
        <taxon>Odoribacteraceae</taxon>
        <taxon>Butyricimonas</taxon>
    </lineage>
</organism>
<dbReference type="GeneID" id="86892309"/>
<dbReference type="Pfam" id="PF16344">
    <property type="entry name" value="FecR_C"/>
    <property type="match status" value="1"/>
</dbReference>
<keyword evidence="7" id="KW-1185">Reference proteome</keyword>
<feature type="transmembrane region" description="Helical" evidence="1">
    <location>
        <begin position="88"/>
        <end position="107"/>
    </location>
</feature>
<dbReference type="InterPro" id="IPR012373">
    <property type="entry name" value="Ferrdict_sens_TM"/>
</dbReference>
<dbReference type="Proteomes" id="UP000576368">
    <property type="component" value="Unassembled WGS sequence"/>
</dbReference>
<dbReference type="PANTHER" id="PTHR30273">
    <property type="entry name" value="PERIPLASMIC SIGNAL SENSOR AND SIGMA FACTOR ACTIVATOR FECR-RELATED"/>
    <property type="match status" value="1"/>
</dbReference>
<evidence type="ECO:0000259" key="3">
    <source>
        <dbReference type="Pfam" id="PF16344"/>
    </source>
</evidence>
<keyword evidence="1" id="KW-0812">Transmembrane</keyword>
<dbReference type="Gene3D" id="2.60.120.1440">
    <property type="match status" value="1"/>
</dbReference>
<reference evidence="5 7" key="1">
    <citation type="submission" date="2019-09" db="EMBL/GenBank/DDBJ databases">
        <title>Butyricimonas paravirosa DSM 105722 (=214-4 = JCM 18677 = CCUG 65563).</title>
        <authorList>
            <person name="Le Roy T."/>
            <person name="Cani P.D."/>
        </authorList>
    </citation>
    <scope>NUCLEOTIDE SEQUENCE [LARGE SCALE GENOMIC DNA]</scope>
    <source>
        <strain evidence="5 7">DSM 105722</strain>
    </source>
</reference>
<evidence type="ECO:0000313" key="7">
    <source>
        <dbReference type="Proteomes" id="UP001302374"/>
    </source>
</evidence>
<feature type="domain" description="FecR protein" evidence="2">
    <location>
        <begin position="183"/>
        <end position="277"/>
    </location>
</feature>
<dbReference type="Pfam" id="PF04773">
    <property type="entry name" value="FecR"/>
    <property type="match status" value="1"/>
</dbReference>
<name>A0A7X5YEP3_9BACT</name>
<dbReference type="PANTHER" id="PTHR30273:SF2">
    <property type="entry name" value="PROTEIN FECR"/>
    <property type="match status" value="1"/>
</dbReference>
<protein>
    <submittedName>
        <fullName evidence="5">DUF4974 domain-containing protein</fullName>
    </submittedName>
</protein>
<dbReference type="RefSeq" id="WP_118303074.1">
    <property type="nucleotide sequence ID" value="NZ_BMPA01000001.1"/>
</dbReference>